<organism evidence="6">
    <name type="scientific">Auxenochlorella protothecoides</name>
    <name type="common">Green microalga</name>
    <name type="synonym">Chlorella protothecoides</name>
    <dbReference type="NCBI Taxonomy" id="3075"/>
    <lineage>
        <taxon>Eukaryota</taxon>
        <taxon>Viridiplantae</taxon>
        <taxon>Chlorophyta</taxon>
        <taxon>core chlorophytes</taxon>
        <taxon>Trebouxiophyceae</taxon>
        <taxon>Chlorellales</taxon>
        <taxon>Chlorellaceae</taxon>
        <taxon>Auxenochlorella</taxon>
    </lineage>
</organism>
<feature type="region of interest" description="Disordered" evidence="4">
    <location>
        <begin position="447"/>
        <end position="467"/>
    </location>
</feature>
<sequence>GRTIAVFITSCGPPDRPAGAMVLVEGACAVRHIPSDTLLHILELLSSREACMAALVCRRWHRVVSSLSWASRYAELWHTRDPRVSPTWQLAFSARMAQARSLDLRCTRTSMHGHSKDIKCVAVLASSQLVYTGSYDGTLICWDLVTGTRVGPPLRHGGTVRAVSLDEGWLVSGCSDGRVSAWTQAGAGCATHYNLEQPPLALARHGGPVSSLQLSLDFVYSGSWDGSVLEVNRTSQTVCRSFYLGDWIVGIALMSGRLLVAAGNRVVSARLHAEPVLHGGPAHESEEASEREEEEYAMTSTVTAILGCSPSTGSWAIIGDESGRLLALNVAAPPAAGSNPRVLVQALPGAARDAPITSLSWQFPWLLATSRCGAFLLETCEALGAGERSPHAPTPPTAASVRTLTSQPCRCAALGGAWVVAADGARGAVWDHATAAAAAAARSRSRALKRGLRDARRERAAGARGERLAAARRAAAEGASGPPCADERGMGAAAEQAVPCVCASAEAMPSSPTSEGVQGVAQARPLPCTDGTGGEAGGEEAGGEEAGGVRRPHAFRLAPPCGPPPRPGSCRAQAAARTGATRRALLQVAALHRDD</sequence>
<dbReference type="SMART" id="SM00320">
    <property type="entry name" value="WD40"/>
    <property type="match status" value="3"/>
</dbReference>
<dbReference type="PANTHER" id="PTHR22847">
    <property type="entry name" value="WD40 REPEAT PROTEIN"/>
    <property type="match status" value="1"/>
</dbReference>
<dbReference type="InterPro" id="IPR015943">
    <property type="entry name" value="WD40/YVTN_repeat-like_dom_sf"/>
</dbReference>
<evidence type="ECO:0000256" key="3">
    <source>
        <dbReference type="PROSITE-ProRule" id="PRU00221"/>
    </source>
</evidence>
<feature type="region of interest" description="Disordered" evidence="4">
    <location>
        <begin position="507"/>
        <end position="571"/>
    </location>
</feature>
<dbReference type="PANTHER" id="PTHR22847:SF637">
    <property type="entry name" value="WD REPEAT DOMAIN 5B"/>
    <property type="match status" value="1"/>
</dbReference>
<reference evidence="6" key="1">
    <citation type="submission" date="2015-08" db="EMBL/GenBank/DDBJ databases">
        <authorList>
            <person name="Babu N.S."/>
            <person name="Beckwith C.J."/>
            <person name="Beseler K.G."/>
            <person name="Brison A."/>
            <person name="Carone J.V."/>
            <person name="Caskin T.P."/>
            <person name="Diamond M."/>
            <person name="Durham M.E."/>
            <person name="Foxe J.M."/>
            <person name="Go M."/>
            <person name="Henderson B.A."/>
            <person name="Jones I.B."/>
            <person name="McGettigan J.A."/>
            <person name="Micheletti S.J."/>
            <person name="Nasrallah M.E."/>
            <person name="Ortiz D."/>
            <person name="Piller C.R."/>
            <person name="Privatt S.R."/>
            <person name="Schneider S.L."/>
            <person name="Sharp S."/>
            <person name="Smith T.C."/>
            <person name="Stanton J.D."/>
            <person name="Ullery H.E."/>
            <person name="Wilson R.J."/>
            <person name="Serrano M.G."/>
            <person name="Buck G."/>
            <person name="Lee V."/>
            <person name="Wang Y."/>
            <person name="Carvalho R."/>
            <person name="Voegtly L."/>
            <person name="Shi R."/>
            <person name="Duckworth R."/>
            <person name="Johnson A."/>
            <person name="Loviza R."/>
            <person name="Walstead R."/>
            <person name="Shah Z."/>
            <person name="Kiflezghi M."/>
            <person name="Wade K."/>
            <person name="Ball S.L."/>
            <person name="Bradley K.W."/>
            <person name="Asai D.J."/>
            <person name="Bowman C.A."/>
            <person name="Russell D.A."/>
            <person name="Pope W.H."/>
            <person name="Jacobs-Sera D."/>
            <person name="Hendrix R.W."/>
            <person name="Hatfull G.F."/>
        </authorList>
    </citation>
    <scope>NUCLEOTIDE SEQUENCE</scope>
</reference>
<feature type="compositionally biased region" description="Basic and acidic residues" evidence="4">
    <location>
        <begin position="451"/>
        <end position="467"/>
    </location>
</feature>
<evidence type="ECO:0000313" key="6">
    <source>
        <dbReference type="EMBL" id="JAT75981.1"/>
    </source>
</evidence>
<proteinExistence type="predicted"/>
<dbReference type="CDD" id="cd09917">
    <property type="entry name" value="F-box_SF"/>
    <property type="match status" value="1"/>
</dbReference>
<evidence type="ECO:0000259" key="5">
    <source>
        <dbReference type="PROSITE" id="PS50181"/>
    </source>
</evidence>
<dbReference type="Gene3D" id="1.20.1280.50">
    <property type="match status" value="1"/>
</dbReference>
<dbReference type="PROSITE" id="PS50181">
    <property type="entry name" value="FBOX"/>
    <property type="match status" value="1"/>
</dbReference>
<dbReference type="InterPro" id="IPR036047">
    <property type="entry name" value="F-box-like_dom_sf"/>
</dbReference>
<dbReference type="EMBL" id="GDKF01002641">
    <property type="protein sequence ID" value="JAT75981.1"/>
    <property type="molecule type" value="Transcribed_RNA"/>
</dbReference>
<evidence type="ECO:0000256" key="1">
    <source>
        <dbReference type="ARBA" id="ARBA00022574"/>
    </source>
</evidence>
<dbReference type="GO" id="GO:1990234">
    <property type="term" value="C:transferase complex"/>
    <property type="evidence" value="ECO:0007669"/>
    <property type="project" value="UniProtKB-ARBA"/>
</dbReference>
<dbReference type="EMBL" id="GDKF01000008">
    <property type="protein sequence ID" value="JAT78614.1"/>
    <property type="molecule type" value="Transcribed_RNA"/>
</dbReference>
<name>A0A1D2AA72_AUXPR</name>
<dbReference type="Gene3D" id="2.130.10.10">
    <property type="entry name" value="YVTN repeat-like/Quinoprotein amine dehydrogenase"/>
    <property type="match status" value="1"/>
</dbReference>
<evidence type="ECO:0000256" key="2">
    <source>
        <dbReference type="ARBA" id="ARBA00022737"/>
    </source>
</evidence>
<dbReference type="PROSITE" id="PS50082">
    <property type="entry name" value="WD_REPEATS_2"/>
    <property type="match status" value="1"/>
</dbReference>
<dbReference type="SMART" id="SM00256">
    <property type="entry name" value="FBOX"/>
    <property type="match status" value="1"/>
</dbReference>
<gene>
    <name evidence="6" type="ORF">g.38604</name>
    <name evidence="7" type="ORF">g.38617</name>
</gene>
<accession>A0A1D2AA72</accession>
<dbReference type="SUPFAM" id="SSF81383">
    <property type="entry name" value="F-box domain"/>
    <property type="match status" value="1"/>
</dbReference>
<evidence type="ECO:0000313" key="7">
    <source>
        <dbReference type="EMBL" id="JAT78614.1"/>
    </source>
</evidence>
<dbReference type="InterPro" id="IPR036322">
    <property type="entry name" value="WD40_repeat_dom_sf"/>
</dbReference>
<protein>
    <recommendedName>
        <fullName evidence="5">F-box domain-containing protein</fullName>
    </recommendedName>
</protein>
<dbReference type="Pfam" id="PF12937">
    <property type="entry name" value="F-box-like"/>
    <property type="match status" value="1"/>
</dbReference>
<keyword evidence="2" id="KW-0677">Repeat</keyword>
<dbReference type="AlphaFoldDB" id="A0A1D2AA72"/>
<feature type="non-terminal residue" evidence="6">
    <location>
        <position position="1"/>
    </location>
</feature>
<dbReference type="Pfam" id="PF00400">
    <property type="entry name" value="WD40"/>
    <property type="match status" value="2"/>
</dbReference>
<dbReference type="PROSITE" id="PS50294">
    <property type="entry name" value="WD_REPEATS_REGION"/>
    <property type="match status" value="1"/>
</dbReference>
<feature type="repeat" description="WD" evidence="3">
    <location>
        <begin position="111"/>
        <end position="152"/>
    </location>
</feature>
<feature type="domain" description="F-box" evidence="5">
    <location>
        <begin position="27"/>
        <end position="76"/>
    </location>
</feature>
<keyword evidence="1 3" id="KW-0853">WD repeat</keyword>
<dbReference type="InterPro" id="IPR001680">
    <property type="entry name" value="WD40_rpt"/>
</dbReference>
<evidence type="ECO:0000256" key="4">
    <source>
        <dbReference type="SAM" id="MobiDB-lite"/>
    </source>
</evidence>
<dbReference type="InterPro" id="IPR001810">
    <property type="entry name" value="F-box_dom"/>
</dbReference>
<dbReference type="SUPFAM" id="SSF50978">
    <property type="entry name" value="WD40 repeat-like"/>
    <property type="match status" value="1"/>
</dbReference>